<comment type="caution">
    <text evidence="8">The sequence shown here is derived from an EMBL/GenBank/DDBJ whole genome shotgun (WGS) entry which is preliminary data.</text>
</comment>
<sequence length="413" mass="43433">MKKLNNSTWILIAMVLGIVAGAFLGEKGVMFGPIGDIFIGLIKMLVIPLVFFSIISGAAALGETKSAGKVGFLTIFYYLGTSAISVVLGLIAGNVFKPGLGVEVPQALLTDSSTYAEAGNIAGFWDTILGIIPKNPFESLVSGNILQILFFALFFGICLSALDAKKQRPVLDVLDTVNDVLILMITKVLVIAPLGVFALMVNSIALFGIDVLLLVLKLFLVFTGTLGVIHFVMIPGLVKVFAGVNPITFIRKLAPAQLLAFSTASSMATLPITKQCCEEIGVSKSTTSFVLPLGATVNMNGNAMLYALTTVFFAQIYGIELGMAQYAAIILTSVLGAIGTAGVPGPALLVVAVLLAAGVPITALPLIFGADRLFDMMRTSTNIFGDASCAVIIERVINGKEAFKEEKAEIKTA</sequence>
<organism evidence="8 9">
    <name type="scientific">Propionigenium maris DSM 9537</name>
    <dbReference type="NCBI Taxonomy" id="1123000"/>
    <lineage>
        <taxon>Bacteria</taxon>
        <taxon>Fusobacteriati</taxon>
        <taxon>Fusobacteriota</taxon>
        <taxon>Fusobacteriia</taxon>
        <taxon>Fusobacteriales</taxon>
        <taxon>Fusobacteriaceae</taxon>
        <taxon>Propionigenium</taxon>
    </lineage>
</organism>
<evidence type="ECO:0000313" key="9">
    <source>
        <dbReference type="Proteomes" id="UP001144471"/>
    </source>
</evidence>
<accession>A0A9W6GMX4</accession>
<dbReference type="Proteomes" id="UP001144471">
    <property type="component" value="Unassembled WGS sequence"/>
</dbReference>
<dbReference type="GO" id="GO:0015293">
    <property type="term" value="F:symporter activity"/>
    <property type="evidence" value="ECO:0007669"/>
    <property type="project" value="UniProtKB-KW"/>
</dbReference>
<feature type="transmembrane region" description="Helical" evidence="7">
    <location>
        <begin position="37"/>
        <end position="61"/>
    </location>
</feature>
<evidence type="ECO:0000256" key="3">
    <source>
        <dbReference type="ARBA" id="ARBA00022692"/>
    </source>
</evidence>
<dbReference type="PANTHER" id="PTHR42865:SF2">
    <property type="entry name" value="PROTON:GLUTAMATE SYMPORTER DAACS FAMILY"/>
    <property type="match status" value="1"/>
</dbReference>
<keyword evidence="9" id="KW-1185">Reference proteome</keyword>
<dbReference type="PANTHER" id="PTHR42865">
    <property type="entry name" value="PROTON/GLUTAMATE-ASPARTATE SYMPORTER"/>
    <property type="match status" value="1"/>
</dbReference>
<dbReference type="InterPro" id="IPR018107">
    <property type="entry name" value="Na-dicarboxylate_symporter_CS"/>
</dbReference>
<keyword evidence="2" id="KW-0813">Transport</keyword>
<dbReference type="GO" id="GO:0005886">
    <property type="term" value="C:plasma membrane"/>
    <property type="evidence" value="ECO:0007669"/>
    <property type="project" value="TreeGrafter"/>
</dbReference>
<evidence type="ECO:0000256" key="1">
    <source>
        <dbReference type="ARBA" id="ARBA00004141"/>
    </source>
</evidence>
<reference evidence="8" key="1">
    <citation type="submission" date="2022-12" db="EMBL/GenBank/DDBJ databases">
        <title>Reference genome sequencing for broad-spectrum identification of bacterial and archaeal isolates by mass spectrometry.</title>
        <authorList>
            <person name="Sekiguchi Y."/>
            <person name="Tourlousse D.M."/>
        </authorList>
    </citation>
    <scope>NUCLEOTIDE SEQUENCE</scope>
    <source>
        <strain evidence="8">10succ1</strain>
    </source>
</reference>
<dbReference type="Gene3D" id="1.10.3860.10">
    <property type="entry name" value="Sodium:dicarboxylate symporter"/>
    <property type="match status" value="1"/>
</dbReference>
<evidence type="ECO:0000256" key="2">
    <source>
        <dbReference type="ARBA" id="ARBA00022448"/>
    </source>
</evidence>
<evidence type="ECO:0000313" key="8">
    <source>
        <dbReference type="EMBL" id="GLI57055.1"/>
    </source>
</evidence>
<feature type="transmembrane region" description="Helical" evidence="7">
    <location>
        <begin position="73"/>
        <end position="93"/>
    </location>
</feature>
<dbReference type="SUPFAM" id="SSF118215">
    <property type="entry name" value="Proton glutamate symport protein"/>
    <property type="match status" value="1"/>
</dbReference>
<feature type="transmembrane region" description="Helical" evidence="7">
    <location>
        <begin position="349"/>
        <end position="368"/>
    </location>
</feature>
<dbReference type="InterPro" id="IPR036458">
    <property type="entry name" value="Na:dicarbo_symporter_sf"/>
</dbReference>
<proteinExistence type="predicted"/>
<dbReference type="PRINTS" id="PR00173">
    <property type="entry name" value="EDTRNSPORT"/>
</dbReference>
<dbReference type="InterPro" id="IPR001991">
    <property type="entry name" value="Na-dicarboxylate_symporter"/>
</dbReference>
<dbReference type="RefSeq" id="WP_281836502.1">
    <property type="nucleotide sequence ID" value="NZ_BSDY01000012.1"/>
</dbReference>
<feature type="transmembrane region" description="Helical" evidence="7">
    <location>
        <begin position="7"/>
        <end position="25"/>
    </location>
</feature>
<evidence type="ECO:0000256" key="5">
    <source>
        <dbReference type="ARBA" id="ARBA00022989"/>
    </source>
</evidence>
<comment type="subcellular location">
    <subcellularLocation>
        <location evidence="1">Membrane</location>
        <topology evidence="1">Multi-pass membrane protein</topology>
    </subcellularLocation>
</comment>
<keyword evidence="3 7" id="KW-0812">Transmembrane</keyword>
<keyword evidence="6 7" id="KW-0472">Membrane</keyword>
<feature type="transmembrane region" description="Helical" evidence="7">
    <location>
        <begin position="144"/>
        <end position="162"/>
    </location>
</feature>
<name>A0A9W6GMX4_9FUSO</name>
<feature type="transmembrane region" description="Helical" evidence="7">
    <location>
        <begin position="182"/>
        <end position="207"/>
    </location>
</feature>
<gene>
    <name evidence="8" type="ORF">PM10SUCC1_25690</name>
</gene>
<keyword evidence="4" id="KW-0769">Symport</keyword>
<evidence type="ECO:0000256" key="4">
    <source>
        <dbReference type="ARBA" id="ARBA00022847"/>
    </source>
</evidence>
<feature type="transmembrane region" description="Helical" evidence="7">
    <location>
        <begin position="214"/>
        <end position="238"/>
    </location>
</feature>
<keyword evidence="5 7" id="KW-1133">Transmembrane helix</keyword>
<protein>
    <submittedName>
        <fullName evidence="8">Amino acid:proton symporter</fullName>
    </submittedName>
</protein>
<evidence type="ECO:0000256" key="6">
    <source>
        <dbReference type="ARBA" id="ARBA00023136"/>
    </source>
</evidence>
<dbReference type="PROSITE" id="PS00713">
    <property type="entry name" value="NA_DICARBOXYL_SYMP_1"/>
    <property type="match status" value="1"/>
</dbReference>
<dbReference type="GO" id="GO:0006835">
    <property type="term" value="P:dicarboxylic acid transport"/>
    <property type="evidence" value="ECO:0007669"/>
    <property type="project" value="TreeGrafter"/>
</dbReference>
<evidence type="ECO:0000256" key="7">
    <source>
        <dbReference type="SAM" id="Phobius"/>
    </source>
</evidence>
<dbReference type="EMBL" id="BSDY01000012">
    <property type="protein sequence ID" value="GLI57055.1"/>
    <property type="molecule type" value="Genomic_DNA"/>
</dbReference>
<dbReference type="Pfam" id="PF00375">
    <property type="entry name" value="SDF"/>
    <property type="match status" value="1"/>
</dbReference>
<feature type="transmembrane region" description="Helical" evidence="7">
    <location>
        <begin position="326"/>
        <end position="343"/>
    </location>
</feature>
<dbReference type="AlphaFoldDB" id="A0A9W6GMX4"/>